<comment type="caution">
    <text evidence="1">Lacks conserved residue(s) required for the propagation of feature annotation.</text>
</comment>
<name>A0ABR1NX59_DIAER</name>
<dbReference type="EMBL" id="JAKNSF020000086">
    <property type="protein sequence ID" value="KAK7718817.1"/>
    <property type="molecule type" value="Genomic_DNA"/>
</dbReference>
<dbReference type="PANTHER" id="PTHR10183">
    <property type="entry name" value="CALPAIN"/>
    <property type="match status" value="1"/>
</dbReference>
<evidence type="ECO:0000313" key="5">
    <source>
        <dbReference type="Proteomes" id="UP001430848"/>
    </source>
</evidence>
<dbReference type="InterPro" id="IPR022684">
    <property type="entry name" value="Calpain_cysteine_protease"/>
</dbReference>
<dbReference type="Pfam" id="PF00648">
    <property type="entry name" value="Peptidase_C2"/>
    <property type="match status" value="1"/>
</dbReference>
<feature type="region of interest" description="Disordered" evidence="2">
    <location>
        <begin position="396"/>
        <end position="525"/>
    </location>
</feature>
<dbReference type="PROSITE" id="PS50203">
    <property type="entry name" value="CALPAIN_CAT"/>
    <property type="match status" value="1"/>
</dbReference>
<keyword evidence="5" id="KW-1185">Reference proteome</keyword>
<feature type="compositionally biased region" description="Basic and acidic residues" evidence="2">
    <location>
        <begin position="405"/>
        <end position="419"/>
    </location>
</feature>
<feature type="compositionally biased region" description="Low complexity" evidence="2">
    <location>
        <begin position="422"/>
        <end position="437"/>
    </location>
</feature>
<feature type="compositionally biased region" description="Basic and acidic residues" evidence="2">
    <location>
        <begin position="497"/>
        <end position="520"/>
    </location>
</feature>
<proteinExistence type="predicted"/>
<evidence type="ECO:0000313" key="4">
    <source>
        <dbReference type="EMBL" id="KAK7718817.1"/>
    </source>
</evidence>
<dbReference type="Proteomes" id="UP001430848">
    <property type="component" value="Unassembled WGS sequence"/>
</dbReference>
<protein>
    <recommendedName>
        <fullName evidence="3">Calpain catalytic domain-containing protein</fullName>
    </recommendedName>
</protein>
<accession>A0ABR1NX59</accession>
<dbReference type="SUPFAM" id="SSF54001">
    <property type="entry name" value="Cysteine proteinases"/>
    <property type="match status" value="1"/>
</dbReference>
<organism evidence="4 5">
    <name type="scientific">Diaporthe eres</name>
    <name type="common">Phomopsis oblonga</name>
    <dbReference type="NCBI Taxonomy" id="83184"/>
    <lineage>
        <taxon>Eukaryota</taxon>
        <taxon>Fungi</taxon>
        <taxon>Dikarya</taxon>
        <taxon>Ascomycota</taxon>
        <taxon>Pezizomycotina</taxon>
        <taxon>Sordariomycetes</taxon>
        <taxon>Sordariomycetidae</taxon>
        <taxon>Diaporthales</taxon>
        <taxon>Diaporthaceae</taxon>
        <taxon>Diaporthe</taxon>
        <taxon>Diaporthe eres species complex</taxon>
    </lineage>
</organism>
<feature type="domain" description="Calpain catalytic" evidence="3">
    <location>
        <begin position="1"/>
        <end position="253"/>
    </location>
</feature>
<evidence type="ECO:0000256" key="2">
    <source>
        <dbReference type="SAM" id="MobiDB-lite"/>
    </source>
</evidence>
<dbReference type="InterPro" id="IPR038765">
    <property type="entry name" value="Papain-like_cys_pep_sf"/>
</dbReference>
<sequence>MDKICVARDEECGVYGFVFFRDGEWTYTVVDDNLCLDSMDFDDAYSSVYDPSGKKAKKWKDHNQTGSEALFYAKCENSNETWLPLLEKAYAKVHGDYEAIDGGWAGEGVEDMSGGIATTINLNRILSKDRLWQELLRANKDFIFTIATPGEQGGDSNARNGLTNQHAYTVLEAVEHEDENGNSVRFVRIRNPWGVRDYRGKGEWDGPWSDGSKEWTQYWMEKLKHKFGDDGVFFISFEDMLKRFDLLDRVRLFNGDDWYNSQVWTSVNVPWMATYLDDVKFVVDITQPGVFVFALSQLDERYYKGLEGQYTFDLHFLLRESGSDDHIALAGTELRSRSVSAEVELEPGKYELIPKLVAYRDEDSSLVEEAVKNAARSNPRKLQQIGLNYDRAHLKASQWKSASESTRDEKSIPIRESKAPEQVTKVEVVVKQESSTVPPFTEENAAAESTDPAAVQPDTRKEDETKQEQQPAPTIEESSAIRGGQQQSDLAAGPEGEGEKEPDPVEKKSKDKEQEGDAKAEAGPWNAVCVIGLRVFSKDANLGLHLEES</sequence>
<dbReference type="PRINTS" id="PR00704">
    <property type="entry name" value="CALPAIN"/>
</dbReference>
<reference evidence="4 5" key="1">
    <citation type="submission" date="2024-02" db="EMBL/GenBank/DDBJ databases">
        <title>De novo assembly and annotation of 12 fungi associated with fruit tree decline syndrome in Ontario, Canada.</title>
        <authorList>
            <person name="Sulman M."/>
            <person name="Ellouze W."/>
            <person name="Ilyukhin E."/>
        </authorList>
    </citation>
    <scope>NUCLEOTIDE SEQUENCE [LARGE SCALE GENOMIC DNA]</scope>
    <source>
        <strain evidence="4 5">M169</strain>
    </source>
</reference>
<dbReference type="SMART" id="SM00230">
    <property type="entry name" value="CysPc"/>
    <property type="match status" value="1"/>
</dbReference>
<dbReference type="PANTHER" id="PTHR10183:SF425">
    <property type="entry name" value="CALPAIN-5"/>
    <property type="match status" value="1"/>
</dbReference>
<comment type="caution">
    <text evidence="4">The sequence shown here is derived from an EMBL/GenBank/DDBJ whole genome shotgun (WGS) entry which is preliminary data.</text>
</comment>
<gene>
    <name evidence="4" type="ORF">SLS63_010423</name>
</gene>
<dbReference type="InterPro" id="IPR001300">
    <property type="entry name" value="Peptidase_C2_calpain_cat"/>
</dbReference>
<dbReference type="Gene3D" id="3.90.70.10">
    <property type="entry name" value="Cysteine proteinases"/>
    <property type="match status" value="1"/>
</dbReference>
<evidence type="ECO:0000259" key="3">
    <source>
        <dbReference type="PROSITE" id="PS50203"/>
    </source>
</evidence>
<evidence type="ECO:0000256" key="1">
    <source>
        <dbReference type="PROSITE-ProRule" id="PRU00239"/>
    </source>
</evidence>
<feature type="compositionally biased region" description="Basic and acidic residues" evidence="2">
    <location>
        <begin position="458"/>
        <end position="467"/>
    </location>
</feature>